<dbReference type="OrthoDB" id="3850404at2"/>
<evidence type="ECO:0000313" key="1">
    <source>
        <dbReference type="EMBL" id="PXX57647.1"/>
    </source>
</evidence>
<dbReference type="RefSeq" id="WP_040740955.1">
    <property type="nucleotide sequence ID" value="NZ_QJKF01000017.1"/>
</dbReference>
<reference evidence="1 2" key="1">
    <citation type="submission" date="2018-05" db="EMBL/GenBank/DDBJ databases">
        <title>Genomic Encyclopedia of Type Strains, Phase IV (KMG-IV): sequencing the most valuable type-strain genomes for metagenomic binning, comparative biology and taxonomic classification.</title>
        <authorList>
            <person name="Goeker M."/>
        </authorList>
    </citation>
    <scope>NUCLEOTIDE SEQUENCE [LARGE SCALE GENOMIC DNA]</scope>
    <source>
        <strain evidence="1 2">DSM 44704</strain>
    </source>
</reference>
<keyword evidence="2" id="KW-1185">Reference proteome</keyword>
<accession>A0A318JRU3</accession>
<dbReference type="AlphaFoldDB" id="A0A318JRU3"/>
<dbReference type="Proteomes" id="UP000247569">
    <property type="component" value="Unassembled WGS sequence"/>
</dbReference>
<dbReference type="EMBL" id="QJKF01000017">
    <property type="protein sequence ID" value="PXX57647.1"/>
    <property type="molecule type" value="Genomic_DNA"/>
</dbReference>
<protein>
    <submittedName>
        <fullName evidence="1">Uncharacterized protein</fullName>
    </submittedName>
</protein>
<comment type="caution">
    <text evidence="1">The sequence shown here is derived from an EMBL/GenBank/DDBJ whole genome shotgun (WGS) entry which is preliminary data.</text>
</comment>
<evidence type="ECO:0000313" key="2">
    <source>
        <dbReference type="Proteomes" id="UP000247569"/>
    </source>
</evidence>
<sequence>MDVDHSIQVTIPPGYYEMPLAGNGLLESTQPLIEEALPELREDIPKVIGTLSFLLSVTAAKNTVYCGIGIHASPGGTQLTSWLTISALRGEPRNPRRVVHDLAKDKLSEEVPWTVAPLELADRPVLFSEKVHSYPAPDLTHLPGSAASVPIYQAEVLVPSDDGSTIAVIEFSTGSADDGPRFQDMLLAMVTTLRFVRAEKRTMSSLDL</sequence>
<organism evidence="1 2">
    <name type="scientific">Nocardia tenerifensis</name>
    <dbReference type="NCBI Taxonomy" id="228006"/>
    <lineage>
        <taxon>Bacteria</taxon>
        <taxon>Bacillati</taxon>
        <taxon>Actinomycetota</taxon>
        <taxon>Actinomycetes</taxon>
        <taxon>Mycobacteriales</taxon>
        <taxon>Nocardiaceae</taxon>
        <taxon>Nocardia</taxon>
    </lineage>
</organism>
<name>A0A318JRU3_9NOCA</name>
<gene>
    <name evidence="1" type="ORF">DFR70_11775</name>
</gene>
<proteinExistence type="predicted"/>